<dbReference type="SMART" id="SM00448">
    <property type="entry name" value="REC"/>
    <property type="match status" value="1"/>
</dbReference>
<feature type="domain" description="Response regulatory" evidence="3">
    <location>
        <begin position="6"/>
        <end position="121"/>
    </location>
</feature>
<dbReference type="InterPro" id="IPR011006">
    <property type="entry name" value="CheY-like_superfamily"/>
</dbReference>
<dbReference type="InterPro" id="IPR001789">
    <property type="entry name" value="Sig_transdc_resp-reg_receiver"/>
</dbReference>
<proteinExistence type="predicted"/>
<dbReference type="PANTHER" id="PTHR44591:SF3">
    <property type="entry name" value="RESPONSE REGULATORY DOMAIN-CONTAINING PROTEIN"/>
    <property type="match status" value="1"/>
</dbReference>
<accession>A0ABX8B2G5</accession>
<organism evidence="4 5">
    <name type="scientific">Chloracidobacterium sp. N</name>
    <dbReference type="NCBI Taxonomy" id="2821540"/>
    <lineage>
        <taxon>Bacteria</taxon>
        <taxon>Pseudomonadati</taxon>
        <taxon>Acidobacteriota</taxon>
        <taxon>Terriglobia</taxon>
        <taxon>Terriglobales</taxon>
        <taxon>Acidobacteriaceae</taxon>
        <taxon>Chloracidobacterium</taxon>
        <taxon>Chloracidobacterium aggregatum</taxon>
    </lineage>
</organism>
<dbReference type="CDD" id="cd00156">
    <property type="entry name" value="REC"/>
    <property type="match status" value="1"/>
</dbReference>
<keyword evidence="5" id="KW-1185">Reference proteome</keyword>
<dbReference type="PROSITE" id="PS50110">
    <property type="entry name" value="RESPONSE_REGULATORY"/>
    <property type="match status" value="1"/>
</dbReference>
<gene>
    <name evidence="4" type="ORF">J8C05_07850</name>
</gene>
<dbReference type="SUPFAM" id="SSF52172">
    <property type="entry name" value="CheY-like"/>
    <property type="match status" value="1"/>
</dbReference>
<sequence>MTSPHTILIVDDESYIRDLLVSVLSLEYTVLTAEDGVEAFETYSQHRDAIQCVVTDLFMPRMDGEELIGQLHAEQPDLPIILITALQDEARLNQLRERPNVTVMPKPFNLGQLRNTLRQSIAAR</sequence>
<protein>
    <submittedName>
        <fullName evidence="4">Response regulator</fullName>
    </submittedName>
</protein>
<keyword evidence="1 2" id="KW-0597">Phosphoprotein</keyword>
<dbReference type="EMBL" id="CP072642">
    <property type="protein sequence ID" value="QUV93286.1"/>
    <property type="molecule type" value="Genomic_DNA"/>
</dbReference>
<dbReference type="PANTHER" id="PTHR44591">
    <property type="entry name" value="STRESS RESPONSE REGULATOR PROTEIN 1"/>
    <property type="match status" value="1"/>
</dbReference>
<evidence type="ECO:0000259" key="3">
    <source>
        <dbReference type="PROSITE" id="PS50110"/>
    </source>
</evidence>
<dbReference type="RefSeq" id="WP_211421679.1">
    <property type="nucleotide sequence ID" value="NZ_CP072642.1"/>
</dbReference>
<evidence type="ECO:0000313" key="5">
    <source>
        <dbReference type="Proteomes" id="UP000677668"/>
    </source>
</evidence>
<dbReference type="InterPro" id="IPR050595">
    <property type="entry name" value="Bact_response_regulator"/>
</dbReference>
<dbReference type="Pfam" id="PF00072">
    <property type="entry name" value="Response_reg"/>
    <property type="match status" value="1"/>
</dbReference>
<evidence type="ECO:0000256" key="2">
    <source>
        <dbReference type="PROSITE-ProRule" id="PRU00169"/>
    </source>
</evidence>
<evidence type="ECO:0000313" key="4">
    <source>
        <dbReference type="EMBL" id="QUV93286.1"/>
    </source>
</evidence>
<name>A0ABX8B2G5_9BACT</name>
<reference evidence="4 5" key="1">
    <citation type="submission" date="2021-03" db="EMBL/GenBank/DDBJ databases">
        <title>Genomic and phenotypic characterization of Chloracidobacterium isolates provides evidence for multiple species.</title>
        <authorList>
            <person name="Saini M.K."/>
            <person name="Costas A.M.G."/>
            <person name="Tank M."/>
            <person name="Bryant D.A."/>
        </authorList>
    </citation>
    <scope>NUCLEOTIDE SEQUENCE [LARGE SCALE GENOMIC DNA]</scope>
    <source>
        <strain evidence="4 5">N</strain>
    </source>
</reference>
<evidence type="ECO:0000256" key="1">
    <source>
        <dbReference type="ARBA" id="ARBA00022553"/>
    </source>
</evidence>
<dbReference type="Gene3D" id="3.40.50.2300">
    <property type="match status" value="1"/>
</dbReference>
<feature type="modified residue" description="4-aspartylphosphate" evidence="2">
    <location>
        <position position="56"/>
    </location>
</feature>
<dbReference type="Proteomes" id="UP000677668">
    <property type="component" value="Chromosome 1"/>
</dbReference>